<dbReference type="RefSeq" id="WP_304575123.1">
    <property type="nucleotide sequence ID" value="NZ_JAUQOO010000010.1"/>
</dbReference>
<evidence type="ECO:0000313" key="2">
    <source>
        <dbReference type="Proteomes" id="UP001223016"/>
    </source>
</evidence>
<sequence>MQSSRQAVAMWGKRAENMPISEILQINIMKMDLMSDEELKAHLKYPRHEIVISEKLREAFDNESRKELRRNPGDVEG</sequence>
<protein>
    <submittedName>
        <fullName evidence="1">Uncharacterized protein</fullName>
    </submittedName>
</protein>
<name>A0ABT9CRE5_9PSED</name>
<organism evidence="1 2">
    <name type="scientific">Pseudomonas serbiensis</name>
    <dbReference type="NCBI Taxonomy" id="3064350"/>
    <lineage>
        <taxon>Bacteria</taxon>
        <taxon>Pseudomonadati</taxon>
        <taxon>Pseudomonadota</taxon>
        <taxon>Gammaproteobacteria</taxon>
        <taxon>Pseudomonadales</taxon>
        <taxon>Pseudomonadaceae</taxon>
        <taxon>Pseudomonas</taxon>
    </lineage>
</organism>
<dbReference type="Proteomes" id="UP001223016">
    <property type="component" value="Unassembled WGS sequence"/>
</dbReference>
<proteinExistence type="predicted"/>
<comment type="caution">
    <text evidence="1">The sequence shown here is derived from an EMBL/GenBank/DDBJ whole genome shotgun (WGS) entry which is preliminary data.</text>
</comment>
<reference evidence="1 2" key="1">
    <citation type="submission" date="2023-07" db="EMBL/GenBank/DDBJ databases">
        <title>Identification of four novel Pseudomonas species associated with bacterial leaf spot of cucurbits.</title>
        <authorList>
            <person name="Fullem K.R."/>
        </authorList>
    </citation>
    <scope>NUCLEOTIDE SEQUENCE [LARGE SCALE GENOMIC DNA]</scope>
    <source>
        <strain evidence="1 2">KFB 138</strain>
    </source>
</reference>
<keyword evidence="2" id="KW-1185">Reference proteome</keyword>
<evidence type="ECO:0000313" key="1">
    <source>
        <dbReference type="EMBL" id="MDO7928064.1"/>
    </source>
</evidence>
<accession>A0ABT9CRE5</accession>
<gene>
    <name evidence="1" type="ORF">Q6A51_14810</name>
</gene>
<dbReference type="EMBL" id="JAUQOO010000010">
    <property type="protein sequence ID" value="MDO7928064.1"/>
    <property type="molecule type" value="Genomic_DNA"/>
</dbReference>